<dbReference type="InterPro" id="IPR039448">
    <property type="entry name" value="Beta_helix"/>
</dbReference>
<dbReference type="Pfam" id="PF13229">
    <property type="entry name" value="Beta_helix"/>
    <property type="match status" value="1"/>
</dbReference>
<dbReference type="AlphaFoldDB" id="A0A6P2CXE8"/>
<gene>
    <name evidence="2" type="ORF">SOIL9_48890</name>
</gene>
<dbReference type="Proteomes" id="UP000464178">
    <property type="component" value="Chromosome"/>
</dbReference>
<reference evidence="2 3" key="1">
    <citation type="submission" date="2019-05" db="EMBL/GenBank/DDBJ databases">
        <authorList>
            <consortium name="Science for Life Laboratories"/>
        </authorList>
    </citation>
    <scope>NUCLEOTIDE SEQUENCE [LARGE SCALE GENOMIC DNA]</scope>
    <source>
        <strain evidence="2">Soil9</strain>
    </source>
</reference>
<dbReference type="RefSeq" id="WP_162667637.1">
    <property type="nucleotide sequence ID" value="NZ_LR593886.1"/>
</dbReference>
<protein>
    <submittedName>
        <fullName evidence="2">: Beta_helix</fullName>
    </submittedName>
</protein>
<dbReference type="EMBL" id="LR593886">
    <property type="protein sequence ID" value="VTR92825.1"/>
    <property type="molecule type" value="Genomic_DNA"/>
</dbReference>
<evidence type="ECO:0000313" key="3">
    <source>
        <dbReference type="Proteomes" id="UP000464178"/>
    </source>
</evidence>
<dbReference type="Gene3D" id="2.160.20.10">
    <property type="entry name" value="Single-stranded right-handed beta-helix, Pectin lyase-like"/>
    <property type="match status" value="1"/>
</dbReference>
<dbReference type="InterPro" id="IPR011050">
    <property type="entry name" value="Pectin_lyase_fold/virulence"/>
</dbReference>
<evidence type="ECO:0000313" key="2">
    <source>
        <dbReference type="EMBL" id="VTR92825.1"/>
    </source>
</evidence>
<dbReference type="InterPro" id="IPR012334">
    <property type="entry name" value="Pectin_lyas_fold"/>
</dbReference>
<dbReference type="KEGG" id="gms:SOIL9_48890"/>
<evidence type="ECO:0000259" key="1">
    <source>
        <dbReference type="Pfam" id="PF13229"/>
    </source>
</evidence>
<feature type="domain" description="Right handed beta helix" evidence="1">
    <location>
        <begin position="135"/>
        <end position="259"/>
    </location>
</feature>
<accession>A0A6P2CXE8</accession>
<sequence length="374" mass="37716">MSNWYVSPAGSDANGGTSEADAKATVQAGIDLMSPADRLLIKYGVYTLTTGLTFPASRGGTSRLARSVIEGYVTTPGDAPDGSAAPTITTTTSSINLFTFQSGAAGAFLLFRSLRFLHAGAVRGAGIIGATGAGSIQGGSHLDRCEFSGCSNGYSSGSRFAIDYARRCTFRNCTATGVASASLFTGTWVDECRFLDNTSHGCDIGTGLQISPRFRRCVFSGNGGNGINMPVTTRTVELIVQASTFEGNGGDGILFSYTTGTPSGLITDSVFWGNTGYGVNGGGSGGGAFTSLIGTNNAYGSNSSGPPQGFTTELYPVSLSADPFTNAAGEDWAPNAASGGGLLVRYAGAGAADIGAVQHPASGGGSTGGYIIGA</sequence>
<proteinExistence type="predicted"/>
<name>A0A6P2CXE8_9BACT</name>
<dbReference type="SUPFAM" id="SSF51126">
    <property type="entry name" value="Pectin lyase-like"/>
    <property type="match status" value="1"/>
</dbReference>
<keyword evidence="3" id="KW-1185">Reference proteome</keyword>
<organism evidence="2 3">
    <name type="scientific">Gemmata massiliana</name>
    <dbReference type="NCBI Taxonomy" id="1210884"/>
    <lineage>
        <taxon>Bacteria</taxon>
        <taxon>Pseudomonadati</taxon>
        <taxon>Planctomycetota</taxon>
        <taxon>Planctomycetia</taxon>
        <taxon>Gemmatales</taxon>
        <taxon>Gemmataceae</taxon>
        <taxon>Gemmata</taxon>
    </lineage>
</organism>